<dbReference type="Pfam" id="PF00892">
    <property type="entry name" value="EamA"/>
    <property type="match status" value="2"/>
</dbReference>
<dbReference type="HOGENOM" id="CLU_033863_15_3_7"/>
<reference evidence="8 9" key="1">
    <citation type="journal article" date="2012" name="BMC Genomics">
        <title>Genome analysis of a simultaneously predatory and prey-independent, novel Bdellovibrio bacteriovorus from the River Tiber, supports in silico predictions of both ancient and recent lateral gene transfer from diverse bacteria.</title>
        <authorList>
            <person name="Hobley L."/>
            <person name="Lerner T.R."/>
            <person name="Williams L.E."/>
            <person name="Lambert C."/>
            <person name="Till R."/>
            <person name="Milner D.S."/>
            <person name="Basford S.M."/>
            <person name="Capeness M.J."/>
            <person name="Fenton A.K."/>
            <person name="Atterbury R.J."/>
            <person name="Harris M.A."/>
            <person name="Sockett R.E."/>
        </authorList>
    </citation>
    <scope>NUCLEOTIDE SEQUENCE [LARGE SCALE GENOMIC DNA]</scope>
    <source>
        <strain evidence="8 9">Tiberius</strain>
    </source>
</reference>
<keyword evidence="2" id="KW-1003">Cell membrane</keyword>
<dbReference type="KEGG" id="bbat:Bdt_0608"/>
<evidence type="ECO:0000313" key="8">
    <source>
        <dbReference type="EMBL" id="AFY00316.1"/>
    </source>
</evidence>
<evidence type="ECO:0000256" key="3">
    <source>
        <dbReference type="ARBA" id="ARBA00022692"/>
    </source>
</evidence>
<dbReference type="PANTHER" id="PTHR42920">
    <property type="entry name" value="OS03G0707200 PROTEIN-RELATED"/>
    <property type="match status" value="1"/>
</dbReference>
<dbReference type="RefSeq" id="WP_015089795.1">
    <property type="nucleotide sequence ID" value="NC_019567.1"/>
</dbReference>
<feature type="domain" description="EamA" evidence="7">
    <location>
        <begin position="3"/>
        <end position="132"/>
    </location>
</feature>
<sequence length="280" mass="29961">MNAGLIAINLAAIIFGSAALFGELHASPFWIVGARGLFAAITLFFYAFTVGGLNLTSAKNHLKPLVITGVLLSYHWVSFFASVQMADIAIATLTFATFPLFTILLQSIRAKSWPNLIEIAAGAVIVIAVGMLVDVKAEGAKLFGTVIGLTSALAFAFFGVFAKSLTLYMRPITISFVQNIVVVVSMLPFLGFMGPAPERGSDWMWLVVLGVVTTALMHQLYLFALSRLSAKTCSGFIALEPVYAIAFAAILFGQPITLWVVVSGLMIIGASLALLFTDRQ</sequence>
<keyword evidence="5 6" id="KW-0472">Membrane</keyword>
<feature type="transmembrane region" description="Helical" evidence="6">
    <location>
        <begin position="258"/>
        <end position="277"/>
    </location>
</feature>
<feature type="transmembrane region" description="Helical" evidence="6">
    <location>
        <begin position="115"/>
        <end position="133"/>
    </location>
</feature>
<dbReference type="GO" id="GO:0005886">
    <property type="term" value="C:plasma membrane"/>
    <property type="evidence" value="ECO:0007669"/>
    <property type="project" value="UniProtKB-SubCell"/>
</dbReference>
<evidence type="ECO:0000256" key="6">
    <source>
        <dbReference type="SAM" id="Phobius"/>
    </source>
</evidence>
<evidence type="ECO:0000256" key="4">
    <source>
        <dbReference type="ARBA" id="ARBA00022989"/>
    </source>
</evidence>
<dbReference type="AlphaFoldDB" id="K7YKP6"/>
<dbReference type="PATRIC" id="fig|1069642.3.peg.602"/>
<protein>
    <submittedName>
        <fullName evidence="8">Putative EamA-like transporter</fullName>
    </submittedName>
</protein>
<evidence type="ECO:0000259" key="7">
    <source>
        <dbReference type="Pfam" id="PF00892"/>
    </source>
</evidence>
<proteinExistence type="predicted"/>
<accession>K7YKP6</accession>
<dbReference type="STRING" id="1069642.Bdt_0608"/>
<feature type="transmembrane region" description="Helical" evidence="6">
    <location>
        <begin position="88"/>
        <end position="108"/>
    </location>
</feature>
<evidence type="ECO:0000256" key="5">
    <source>
        <dbReference type="ARBA" id="ARBA00023136"/>
    </source>
</evidence>
<dbReference type="Proteomes" id="UP000010074">
    <property type="component" value="Chromosome"/>
</dbReference>
<name>K7YKP6_BDEBC</name>
<organism evidence="8 9">
    <name type="scientific">Bdellovibrio bacteriovorus str. Tiberius</name>
    <dbReference type="NCBI Taxonomy" id="1069642"/>
    <lineage>
        <taxon>Bacteria</taxon>
        <taxon>Pseudomonadati</taxon>
        <taxon>Bdellovibrionota</taxon>
        <taxon>Bdellovibrionia</taxon>
        <taxon>Bdellovibrionales</taxon>
        <taxon>Pseudobdellovibrionaceae</taxon>
        <taxon>Bdellovibrio</taxon>
    </lineage>
</organism>
<evidence type="ECO:0000256" key="1">
    <source>
        <dbReference type="ARBA" id="ARBA00004651"/>
    </source>
</evidence>
<dbReference type="InterPro" id="IPR051258">
    <property type="entry name" value="Diverse_Substrate_Transporter"/>
</dbReference>
<dbReference type="OrthoDB" id="9150437at2"/>
<feature type="transmembrane region" description="Helical" evidence="6">
    <location>
        <begin position="139"/>
        <end position="160"/>
    </location>
</feature>
<dbReference type="InterPro" id="IPR037185">
    <property type="entry name" value="EmrE-like"/>
</dbReference>
<dbReference type="InterPro" id="IPR000620">
    <property type="entry name" value="EamA_dom"/>
</dbReference>
<feature type="transmembrane region" description="Helical" evidence="6">
    <location>
        <begin position="36"/>
        <end position="55"/>
    </location>
</feature>
<feature type="transmembrane region" description="Helical" evidence="6">
    <location>
        <begin position="203"/>
        <end position="223"/>
    </location>
</feature>
<dbReference type="EMBL" id="CP002930">
    <property type="protein sequence ID" value="AFY00316.1"/>
    <property type="molecule type" value="Genomic_DNA"/>
</dbReference>
<keyword evidence="3 6" id="KW-0812">Transmembrane</keyword>
<gene>
    <name evidence="8" type="ORF">Bdt_0608</name>
</gene>
<keyword evidence="4 6" id="KW-1133">Transmembrane helix</keyword>
<comment type="subcellular location">
    <subcellularLocation>
        <location evidence="1">Cell membrane</location>
        <topology evidence="1">Multi-pass membrane protein</topology>
    </subcellularLocation>
</comment>
<evidence type="ECO:0000256" key="2">
    <source>
        <dbReference type="ARBA" id="ARBA00022475"/>
    </source>
</evidence>
<feature type="transmembrane region" description="Helical" evidence="6">
    <location>
        <begin position="172"/>
        <end position="191"/>
    </location>
</feature>
<dbReference type="SUPFAM" id="SSF103481">
    <property type="entry name" value="Multidrug resistance efflux transporter EmrE"/>
    <property type="match status" value="2"/>
</dbReference>
<feature type="transmembrane region" description="Helical" evidence="6">
    <location>
        <begin position="235"/>
        <end position="252"/>
    </location>
</feature>
<evidence type="ECO:0000313" key="9">
    <source>
        <dbReference type="Proteomes" id="UP000010074"/>
    </source>
</evidence>
<dbReference type="PANTHER" id="PTHR42920:SF5">
    <property type="entry name" value="EAMA DOMAIN-CONTAINING PROTEIN"/>
    <property type="match status" value="1"/>
</dbReference>
<feature type="transmembrane region" description="Helical" evidence="6">
    <location>
        <begin position="62"/>
        <end position="82"/>
    </location>
</feature>
<feature type="domain" description="EamA" evidence="7">
    <location>
        <begin position="143"/>
        <end position="274"/>
    </location>
</feature>